<feature type="compositionally biased region" description="Low complexity" evidence="1">
    <location>
        <begin position="94"/>
        <end position="112"/>
    </location>
</feature>
<sequence length="337" mass="37582">MMNVGENRVQNGVLDCPESKNEEKSLSVGRLDSSRYAEVGLRVLRDNEALRYVPTGNILRTELDVRKELDTVMADRGEQHVHQRVPHVMRDDTPSSSSAPDSDPSEASTAASRAPSVVPQAQPALPHSPLEPRPVTPPPPALPIIPSPPHLPPVDPVADRMQSISPPRVPVWDGLRRMRGQARKTTGLPPRKQLAFRDEFHAVHEVGESSQQAEFRAQLRQVTLDLQGTRLELQESRAIGEDTRTTVFEILTSHLLLMEQMNALDAGSQAWRAMIEERMRRTVIQGMIAAFWQRVIVMRGVMMGVLEGMSLEARLLCVAIGLVIIAMVLDGLWYFLR</sequence>
<organism evidence="3 4">
    <name type="scientific">Mikania micrantha</name>
    <name type="common">bitter vine</name>
    <dbReference type="NCBI Taxonomy" id="192012"/>
    <lineage>
        <taxon>Eukaryota</taxon>
        <taxon>Viridiplantae</taxon>
        <taxon>Streptophyta</taxon>
        <taxon>Embryophyta</taxon>
        <taxon>Tracheophyta</taxon>
        <taxon>Spermatophyta</taxon>
        <taxon>Magnoliopsida</taxon>
        <taxon>eudicotyledons</taxon>
        <taxon>Gunneridae</taxon>
        <taxon>Pentapetalae</taxon>
        <taxon>asterids</taxon>
        <taxon>campanulids</taxon>
        <taxon>Asterales</taxon>
        <taxon>Asteraceae</taxon>
        <taxon>Asteroideae</taxon>
        <taxon>Heliantheae alliance</taxon>
        <taxon>Eupatorieae</taxon>
        <taxon>Mikania</taxon>
    </lineage>
</organism>
<feature type="transmembrane region" description="Helical" evidence="2">
    <location>
        <begin position="313"/>
        <end position="336"/>
    </location>
</feature>
<keyword evidence="2" id="KW-0472">Membrane</keyword>
<evidence type="ECO:0000256" key="1">
    <source>
        <dbReference type="SAM" id="MobiDB-lite"/>
    </source>
</evidence>
<gene>
    <name evidence="3" type="ORF">E3N88_11721</name>
</gene>
<evidence type="ECO:0000313" key="4">
    <source>
        <dbReference type="Proteomes" id="UP000326396"/>
    </source>
</evidence>
<accession>A0A5N6P3T0</accession>
<comment type="caution">
    <text evidence="3">The sequence shown here is derived from an EMBL/GenBank/DDBJ whole genome shotgun (WGS) entry which is preliminary data.</text>
</comment>
<evidence type="ECO:0000256" key="2">
    <source>
        <dbReference type="SAM" id="Phobius"/>
    </source>
</evidence>
<proteinExistence type="predicted"/>
<keyword evidence="2" id="KW-0812">Transmembrane</keyword>
<name>A0A5N6P3T0_9ASTR</name>
<keyword evidence="4" id="KW-1185">Reference proteome</keyword>
<dbReference type="AlphaFoldDB" id="A0A5N6P3T0"/>
<feature type="transmembrane region" description="Helical" evidence="2">
    <location>
        <begin position="282"/>
        <end position="301"/>
    </location>
</feature>
<feature type="region of interest" description="Disordered" evidence="1">
    <location>
        <begin position="1"/>
        <end position="28"/>
    </location>
</feature>
<keyword evidence="2" id="KW-1133">Transmembrane helix</keyword>
<feature type="region of interest" description="Disordered" evidence="1">
    <location>
        <begin position="75"/>
        <end position="156"/>
    </location>
</feature>
<reference evidence="3 4" key="1">
    <citation type="submission" date="2019-05" db="EMBL/GenBank/DDBJ databases">
        <title>Mikania micrantha, genome provides insights into the molecular mechanism of rapid growth.</title>
        <authorList>
            <person name="Liu B."/>
        </authorList>
    </citation>
    <scope>NUCLEOTIDE SEQUENCE [LARGE SCALE GENOMIC DNA]</scope>
    <source>
        <strain evidence="3">NLD-2019</strain>
        <tissue evidence="3">Leaf</tissue>
    </source>
</reference>
<protein>
    <submittedName>
        <fullName evidence="3">Uncharacterized protein</fullName>
    </submittedName>
</protein>
<evidence type="ECO:0000313" key="3">
    <source>
        <dbReference type="EMBL" id="KAD5960249.1"/>
    </source>
</evidence>
<dbReference type="Proteomes" id="UP000326396">
    <property type="component" value="Linkage Group LG14"/>
</dbReference>
<dbReference type="EMBL" id="SZYD01000006">
    <property type="protein sequence ID" value="KAD5960249.1"/>
    <property type="molecule type" value="Genomic_DNA"/>
</dbReference>
<feature type="compositionally biased region" description="Pro residues" evidence="1">
    <location>
        <begin position="129"/>
        <end position="155"/>
    </location>
</feature>